<comment type="caution">
    <text evidence="3">The sequence shown here is derived from an EMBL/GenBank/DDBJ whole genome shotgun (WGS) entry which is preliminary data.</text>
</comment>
<protein>
    <recommendedName>
        <fullName evidence="5">Secreted protein</fullName>
    </recommendedName>
</protein>
<keyword evidence="4" id="KW-1185">Reference proteome</keyword>
<dbReference type="AlphaFoldDB" id="A0A834IG38"/>
<accession>A0A834IG38</accession>
<dbReference type="EMBL" id="JAACXV010000372">
    <property type="protein sequence ID" value="KAF7279229.1"/>
    <property type="molecule type" value="Genomic_DNA"/>
</dbReference>
<evidence type="ECO:0008006" key="5">
    <source>
        <dbReference type="Google" id="ProtNLM"/>
    </source>
</evidence>
<evidence type="ECO:0000256" key="2">
    <source>
        <dbReference type="SAM" id="SignalP"/>
    </source>
</evidence>
<organism evidence="3 4">
    <name type="scientific">Rhynchophorus ferrugineus</name>
    <name type="common">Red palm weevil</name>
    <name type="synonym">Curculio ferrugineus</name>
    <dbReference type="NCBI Taxonomy" id="354439"/>
    <lineage>
        <taxon>Eukaryota</taxon>
        <taxon>Metazoa</taxon>
        <taxon>Ecdysozoa</taxon>
        <taxon>Arthropoda</taxon>
        <taxon>Hexapoda</taxon>
        <taxon>Insecta</taxon>
        <taxon>Pterygota</taxon>
        <taxon>Neoptera</taxon>
        <taxon>Endopterygota</taxon>
        <taxon>Coleoptera</taxon>
        <taxon>Polyphaga</taxon>
        <taxon>Cucujiformia</taxon>
        <taxon>Curculionidae</taxon>
        <taxon>Dryophthorinae</taxon>
        <taxon>Rhynchophorus</taxon>
    </lineage>
</organism>
<dbReference type="Proteomes" id="UP000625711">
    <property type="component" value="Unassembled WGS sequence"/>
</dbReference>
<proteinExistence type="predicted"/>
<evidence type="ECO:0000256" key="1">
    <source>
        <dbReference type="SAM" id="MobiDB-lite"/>
    </source>
</evidence>
<evidence type="ECO:0000313" key="3">
    <source>
        <dbReference type="EMBL" id="KAF7279229.1"/>
    </source>
</evidence>
<reference evidence="3" key="1">
    <citation type="submission" date="2020-08" db="EMBL/GenBank/DDBJ databases">
        <title>Genome sequencing and assembly of the red palm weevil Rhynchophorus ferrugineus.</title>
        <authorList>
            <person name="Dias G.B."/>
            <person name="Bergman C.M."/>
            <person name="Manee M."/>
        </authorList>
    </citation>
    <scope>NUCLEOTIDE SEQUENCE</scope>
    <source>
        <strain evidence="3">AA-2017</strain>
        <tissue evidence="3">Whole larva</tissue>
    </source>
</reference>
<feature type="chain" id="PRO_5033033786" description="Secreted protein" evidence="2">
    <location>
        <begin position="26"/>
        <end position="88"/>
    </location>
</feature>
<feature type="signal peptide" evidence="2">
    <location>
        <begin position="1"/>
        <end position="25"/>
    </location>
</feature>
<sequence>MKLLRANVLWLVRGLICNEIRLISGVSGSGNKTDANRETHKAPCLTSKSLPQKGRPLEYNFKKSRYKMHDYGTSPVEGHGFETGPRLD</sequence>
<name>A0A834IG38_RHYFE</name>
<keyword evidence="2" id="KW-0732">Signal</keyword>
<evidence type="ECO:0000313" key="4">
    <source>
        <dbReference type="Proteomes" id="UP000625711"/>
    </source>
</evidence>
<gene>
    <name evidence="3" type="ORF">GWI33_007496</name>
</gene>
<feature type="region of interest" description="Disordered" evidence="1">
    <location>
        <begin position="28"/>
        <end position="55"/>
    </location>
</feature>